<dbReference type="Proteomes" id="UP000030765">
    <property type="component" value="Unassembled WGS sequence"/>
</dbReference>
<dbReference type="EMBL" id="KE525340">
    <property type="protein sequence ID" value="KFB48406.1"/>
    <property type="molecule type" value="Genomic_DNA"/>
</dbReference>
<evidence type="ECO:0000313" key="2">
    <source>
        <dbReference type="EnsemblMetazoa" id="ASIC016530-PA"/>
    </source>
</evidence>
<protein>
    <submittedName>
        <fullName evidence="1 2">Uncharacterized protein</fullName>
    </submittedName>
</protein>
<reference evidence="2" key="2">
    <citation type="submission" date="2020-05" db="UniProtKB">
        <authorList>
            <consortium name="EnsemblMetazoa"/>
        </authorList>
    </citation>
    <scope>IDENTIFICATION</scope>
</reference>
<dbReference type="EMBL" id="ATLV01023074">
    <property type="status" value="NOT_ANNOTATED_CDS"/>
    <property type="molecule type" value="Genomic_DNA"/>
</dbReference>
<accession>A0A084WDW2</accession>
<keyword evidence="3" id="KW-1185">Reference proteome</keyword>
<name>A0A084WDW2_ANOSI</name>
<evidence type="ECO:0000313" key="3">
    <source>
        <dbReference type="Proteomes" id="UP000030765"/>
    </source>
</evidence>
<dbReference type="VEuPathDB" id="VectorBase:ASIC016530"/>
<dbReference type="AlphaFoldDB" id="A0A084WDW2"/>
<gene>
    <name evidence="1" type="ORF">ZHAS_00016530</name>
</gene>
<evidence type="ECO:0000313" key="1">
    <source>
        <dbReference type="EMBL" id="KFB48406.1"/>
    </source>
</evidence>
<sequence length="116" mass="13092">MRTTREPPRVEGTRDVMWKIMKNAAAHLTTNLLLLHGGVPWRANRIAARLVSMADIWKTTRKVAQLQHFASDLPTVTPLLMLVSSSPVSRPDRVSASVFIRGKMFSPNILIHMIHE</sequence>
<dbReference type="EnsemblMetazoa" id="ASIC016530-RA">
    <property type="protein sequence ID" value="ASIC016530-PA"/>
    <property type="gene ID" value="ASIC016530"/>
</dbReference>
<reference evidence="1 3" key="1">
    <citation type="journal article" date="2014" name="BMC Genomics">
        <title>Genome sequence of Anopheles sinensis provides insight into genetics basis of mosquito competence for malaria parasites.</title>
        <authorList>
            <person name="Zhou D."/>
            <person name="Zhang D."/>
            <person name="Ding G."/>
            <person name="Shi L."/>
            <person name="Hou Q."/>
            <person name="Ye Y."/>
            <person name="Xu Y."/>
            <person name="Zhou H."/>
            <person name="Xiong C."/>
            <person name="Li S."/>
            <person name="Yu J."/>
            <person name="Hong S."/>
            <person name="Yu X."/>
            <person name="Zou P."/>
            <person name="Chen C."/>
            <person name="Chang X."/>
            <person name="Wang W."/>
            <person name="Lv Y."/>
            <person name="Sun Y."/>
            <person name="Ma L."/>
            <person name="Shen B."/>
            <person name="Zhu C."/>
        </authorList>
    </citation>
    <scope>NUCLEOTIDE SEQUENCE [LARGE SCALE GENOMIC DNA]</scope>
</reference>
<organism evidence="1">
    <name type="scientific">Anopheles sinensis</name>
    <name type="common">Mosquito</name>
    <dbReference type="NCBI Taxonomy" id="74873"/>
    <lineage>
        <taxon>Eukaryota</taxon>
        <taxon>Metazoa</taxon>
        <taxon>Ecdysozoa</taxon>
        <taxon>Arthropoda</taxon>
        <taxon>Hexapoda</taxon>
        <taxon>Insecta</taxon>
        <taxon>Pterygota</taxon>
        <taxon>Neoptera</taxon>
        <taxon>Endopterygota</taxon>
        <taxon>Diptera</taxon>
        <taxon>Nematocera</taxon>
        <taxon>Culicoidea</taxon>
        <taxon>Culicidae</taxon>
        <taxon>Anophelinae</taxon>
        <taxon>Anopheles</taxon>
    </lineage>
</organism>
<proteinExistence type="predicted"/>